<evidence type="ECO:0000313" key="10">
    <source>
        <dbReference type="Proteomes" id="UP000000378"/>
    </source>
</evidence>
<evidence type="ECO:0000256" key="1">
    <source>
        <dbReference type="ARBA" id="ARBA00001974"/>
    </source>
</evidence>
<dbReference type="UniPathway" id="UPA00193"/>
<evidence type="ECO:0000256" key="4">
    <source>
        <dbReference type="ARBA" id="ARBA00022630"/>
    </source>
</evidence>
<reference evidence="9 10" key="2">
    <citation type="journal article" date="2010" name="Stand. Genomic Sci.">
        <title>Complete genome sequence of Syntrophothermus lipocalidus type strain (TGB-C1).</title>
        <authorList>
            <person name="Djao O.D."/>
            <person name="Zhang X."/>
            <person name="Lucas S."/>
            <person name="Lapidus A."/>
            <person name="Del Rio T.G."/>
            <person name="Nolan M."/>
            <person name="Tice H."/>
            <person name="Cheng J.F."/>
            <person name="Han C."/>
            <person name="Tapia R."/>
            <person name="Goodwin L."/>
            <person name="Pitluck S."/>
            <person name="Liolios K."/>
            <person name="Ivanova N."/>
            <person name="Mavromatis K."/>
            <person name="Mikhailova N."/>
            <person name="Ovchinnikova G."/>
            <person name="Pati A."/>
            <person name="Brambilla E."/>
            <person name="Chen A."/>
            <person name="Palaniappan K."/>
            <person name="Land M."/>
            <person name="Hauser L."/>
            <person name="Chang Y.J."/>
            <person name="Jeffries C.D."/>
            <person name="Rohde M."/>
            <person name="Sikorski J."/>
            <person name="Spring S."/>
            <person name="Goker M."/>
            <person name="Detter J.C."/>
            <person name="Woyke T."/>
            <person name="Bristow J."/>
            <person name="Eisen J.A."/>
            <person name="Markowitz V."/>
            <person name="Hugenholtz P."/>
            <person name="Kyrpides N.C."/>
            <person name="Klenk H.P."/>
        </authorList>
    </citation>
    <scope>NUCLEOTIDE SEQUENCE [LARGE SCALE GENOMIC DNA]</scope>
    <source>
        <strain evidence="10">DSM 12680 / TGB-C1</strain>
    </source>
</reference>
<comment type="similarity">
    <text evidence="3 8">Belongs to the methylenetetrahydrofolate reductase family.</text>
</comment>
<evidence type="ECO:0000256" key="3">
    <source>
        <dbReference type="ARBA" id="ARBA00006743"/>
    </source>
</evidence>
<dbReference type="Gene3D" id="3.20.20.220">
    <property type="match status" value="1"/>
</dbReference>
<comment type="cofactor">
    <cofactor evidence="1 8">
        <name>FAD</name>
        <dbReference type="ChEBI" id="CHEBI:57692"/>
    </cofactor>
</comment>
<dbReference type="KEGG" id="slp:Slip_1393"/>
<dbReference type="GO" id="GO:0009086">
    <property type="term" value="P:methionine biosynthetic process"/>
    <property type="evidence" value="ECO:0007669"/>
    <property type="project" value="TreeGrafter"/>
</dbReference>
<dbReference type="STRING" id="643648.Slip_1393"/>
<evidence type="ECO:0000256" key="6">
    <source>
        <dbReference type="ARBA" id="ARBA00023002"/>
    </source>
</evidence>
<dbReference type="Proteomes" id="UP000000378">
    <property type="component" value="Chromosome"/>
</dbReference>
<evidence type="ECO:0000256" key="2">
    <source>
        <dbReference type="ARBA" id="ARBA00004777"/>
    </source>
</evidence>
<keyword evidence="6 8" id="KW-0560">Oxidoreductase</keyword>
<name>D7CN71_SYNLT</name>
<dbReference type="eggNOG" id="COG0685">
    <property type="taxonomic scope" value="Bacteria"/>
</dbReference>
<comment type="catalytic activity">
    <reaction evidence="7">
        <text>(6S)-5-methyl-5,6,7,8-tetrahydrofolate + NAD(+) = (6R)-5,10-methylene-5,6,7,8-tetrahydrofolate + NADH + H(+)</text>
        <dbReference type="Rhea" id="RHEA:19821"/>
        <dbReference type="ChEBI" id="CHEBI:15378"/>
        <dbReference type="ChEBI" id="CHEBI:15636"/>
        <dbReference type="ChEBI" id="CHEBI:18608"/>
        <dbReference type="ChEBI" id="CHEBI:57540"/>
        <dbReference type="ChEBI" id="CHEBI:57945"/>
        <dbReference type="EC" id="1.5.1.54"/>
    </reaction>
    <physiologicalReaction direction="right-to-left" evidence="7">
        <dbReference type="Rhea" id="RHEA:19823"/>
    </physiologicalReaction>
</comment>
<dbReference type="EMBL" id="CP002048">
    <property type="protein sequence ID" value="ADI02156.1"/>
    <property type="molecule type" value="Genomic_DNA"/>
</dbReference>
<keyword evidence="4 8" id="KW-0285">Flavoprotein</keyword>
<dbReference type="InterPro" id="IPR029041">
    <property type="entry name" value="FAD-linked_oxidoreductase-like"/>
</dbReference>
<gene>
    <name evidence="9" type="ordered locus">Slip_1393</name>
</gene>
<dbReference type="GO" id="GO:0071949">
    <property type="term" value="F:FAD binding"/>
    <property type="evidence" value="ECO:0007669"/>
    <property type="project" value="TreeGrafter"/>
</dbReference>
<proteinExistence type="inferred from homology"/>
<dbReference type="PANTHER" id="PTHR45754">
    <property type="entry name" value="METHYLENETETRAHYDROFOLATE REDUCTASE"/>
    <property type="match status" value="1"/>
</dbReference>
<dbReference type="CDD" id="cd00537">
    <property type="entry name" value="MTHFR"/>
    <property type="match status" value="1"/>
</dbReference>
<dbReference type="HOGENOM" id="CLU_057297_2_0_9"/>
<dbReference type="RefSeq" id="WP_013175558.1">
    <property type="nucleotide sequence ID" value="NC_014220.1"/>
</dbReference>
<evidence type="ECO:0000256" key="5">
    <source>
        <dbReference type="ARBA" id="ARBA00022827"/>
    </source>
</evidence>
<dbReference type="OrthoDB" id="9803687at2"/>
<dbReference type="AlphaFoldDB" id="D7CN71"/>
<dbReference type="PANTHER" id="PTHR45754:SF3">
    <property type="entry name" value="METHYLENETETRAHYDROFOLATE REDUCTASE (NADPH)"/>
    <property type="match status" value="1"/>
</dbReference>
<accession>D7CN71</accession>
<dbReference type="Pfam" id="PF02219">
    <property type="entry name" value="MTHFR"/>
    <property type="match status" value="1"/>
</dbReference>
<evidence type="ECO:0000256" key="8">
    <source>
        <dbReference type="RuleBase" id="RU003862"/>
    </source>
</evidence>
<evidence type="ECO:0000313" key="9">
    <source>
        <dbReference type="EMBL" id="ADI02156.1"/>
    </source>
</evidence>
<evidence type="ECO:0000256" key="7">
    <source>
        <dbReference type="ARBA" id="ARBA00048628"/>
    </source>
</evidence>
<protein>
    <recommendedName>
        <fullName evidence="8">Methylenetetrahydrofolate reductase</fullName>
    </recommendedName>
</protein>
<dbReference type="InterPro" id="IPR003171">
    <property type="entry name" value="Mehydrof_redctse-like"/>
</dbReference>
<dbReference type="SUPFAM" id="SSF51730">
    <property type="entry name" value="FAD-linked oxidoreductase"/>
    <property type="match status" value="1"/>
</dbReference>
<dbReference type="GO" id="GO:0106312">
    <property type="term" value="F:methylenetetrahydrofolate reductase (NADH) activity"/>
    <property type="evidence" value="ECO:0007669"/>
    <property type="project" value="UniProtKB-EC"/>
</dbReference>
<sequence length="302" mass="33730">MARSNLERVIIGGHFAVTAEIGPPKSCNADFVRKKARALKGYADAFNVTDNQTAIVRMSSIAAGVIIQSEGLEAVIQMTCRDRNRIALQSDVLGAAALGIKNILCLTGDHQSFGNHPEAKNVFDLDSIQLLYAVRNMRDHGRFICGEEMKVRPDMFIGCVENPFADPFKFRVIRLKKKVEAGAEFVQTQCVLEMGRFREFMKMVVEQGLHERVAILAGIMPIKSAKMARYMQKNVAGMMVSEEICRRLEEAKDVEEEAIRIAVEQVQEVREIPGVRGVHLMAVAWEEVIPEIVSRAGLYPRP</sequence>
<reference evidence="10" key="1">
    <citation type="journal article" date="2010" name="Stand. Genomic Sci.">
        <title>Complete genome sequence of Syntrophothermus lipocalidus type strain (TGB-C1T).</title>
        <authorList>
            <consortium name="US DOE Joint Genome Institute (JGI-PGF)"/>
            <person name="Djao O."/>
            <person name="Zhang X."/>
            <person name="Lucas S."/>
            <person name="Lapidus A."/>
            <person name="Glavina Del Rio T."/>
            <person name="Nolan M."/>
            <person name="Tice H."/>
            <person name="Cheng J."/>
            <person name="Han C."/>
            <person name="Tapia R."/>
            <person name="Goodwin L."/>
            <person name="Pitluck S."/>
            <person name="Liolios K."/>
            <person name="Ivanova N."/>
            <person name="Mavromatis K."/>
            <person name="Mikhailova N."/>
            <person name="Ovchinnikova G."/>
            <person name="Pati A."/>
            <person name="Brambilla E."/>
            <person name="Chen A."/>
            <person name="Palaniappan K."/>
            <person name="Land M."/>
            <person name="Hauser L."/>
            <person name="Chang Y."/>
            <person name="Jeffries C."/>
            <person name="Rohde M."/>
            <person name="Sikorski J."/>
            <person name="Spring S."/>
            <person name="Goker M."/>
            <person name="Detter J."/>
            <person name="Woyke T."/>
            <person name="Bristow J."/>
            <person name="Eisen J."/>
            <person name="Markowitz V."/>
            <person name="Hugenholtz P."/>
            <person name="Kyrpides N."/>
            <person name="Klenk H."/>
        </authorList>
    </citation>
    <scope>NUCLEOTIDE SEQUENCE [LARGE SCALE GENOMIC DNA]</scope>
    <source>
        <strain evidence="10">DSM 12680 / TGB-C1</strain>
    </source>
</reference>
<comment type="pathway">
    <text evidence="2 8">One-carbon metabolism; tetrahydrofolate interconversion.</text>
</comment>
<keyword evidence="10" id="KW-1185">Reference proteome</keyword>
<dbReference type="GO" id="GO:0005829">
    <property type="term" value="C:cytosol"/>
    <property type="evidence" value="ECO:0007669"/>
    <property type="project" value="TreeGrafter"/>
</dbReference>
<dbReference type="GO" id="GO:0035999">
    <property type="term" value="P:tetrahydrofolate interconversion"/>
    <property type="evidence" value="ECO:0007669"/>
    <property type="project" value="UniProtKB-UniPathway"/>
</dbReference>
<organism evidence="9 10">
    <name type="scientific">Syntrophothermus lipocalidus (strain DSM 12680 / TGB-C1)</name>
    <dbReference type="NCBI Taxonomy" id="643648"/>
    <lineage>
        <taxon>Bacteria</taxon>
        <taxon>Bacillati</taxon>
        <taxon>Bacillota</taxon>
        <taxon>Clostridia</taxon>
        <taxon>Eubacteriales</taxon>
        <taxon>Syntrophomonadaceae</taxon>
        <taxon>Syntrophothermus</taxon>
    </lineage>
</organism>
<keyword evidence="5 8" id="KW-0274">FAD</keyword>